<evidence type="ECO:0000313" key="2">
    <source>
        <dbReference type="Proteomes" id="UP000195975"/>
    </source>
</evidence>
<proteinExistence type="predicted"/>
<accession>A0A9Q5XAI2</accession>
<protein>
    <submittedName>
        <fullName evidence="1">Uncharacterized protein</fullName>
    </submittedName>
</protein>
<comment type="caution">
    <text evidence="1">The sequence shown here is derived from an EMBL/GenBank/DDBJ whole genome shotgun (WGS) entry which is preliminary data.</text>
</comment>
<dbReference type="EMBL" id="NFIJ01000001">
    <property type="protein sequence ID" value="OUO07549.1"/>
    <property type="molecule type" value="Genomic_DNA"/>
</dbReference>
<sequence>MLGFRDNISPLLPIDFVYCMKDIVYIGSLLFALILVSCEKRVAPFPDNQVAKVLLRIIRTA</sequence>
<dbReference type="Proteomes" id="UP000195975">
    <property type="component" value="Unassembled WGS sequence"/>
</dbReference>
<reference evidence="2" key="1">
    <citation type="submission" date="2017-04" db="EMBL/GenBank/DDBJ databases">
        <title>Function of individual gut microbiota members based on whole genome sequencing of pure cultures obtained from chicken caecum.</title>
        <authorList>
            <person name="Medvecky M."/>
            <person name="Cejkova D."/>
            <person name="Polansky O."/>
            <person name="Karasova D."/>
            <person name="Kubasova T."/>
            <person name="Cizek A."/>
            <person name="Rychlik I."/>
        </authorList>
    </citation>
    <scope>NUCLEOTIDE SEQUENCE [LARGE SCALE GENOMIC DNA]</scope>
    <source>
        <strain evidence="2">An42</strain>
    </source>
</reference>
<organism evidence="1 2">
    <name type="scientific">Parabacteroides johnsonii</name>
    <dbReference type="NCBI Taxonomy" id="387661"/>
    <lineage>
        <taxon>Bacteria</taxon>
        <taxon>Pseudomonadati</taxon>
        <taxon>Bacteroidota</taxon>
        <taxon>Bacteroidia</taxon>
        <taxon>Bacteroidales</taxon>
        <taxon>Tannerellaceae</taxon>
        <taxon>Parabacteroides</taxon>
    </lineage>
</organism>
<name>A0A9Q5XAI2_9BACT</name>
<evidence type="ECO:0000313" key="1">
    <source>
        <dbReference type="EMBL" id="OUO07549.1"/>
    </source>
</evidence>
<dbReference type="AlphaFoldDB" id="A0A9Q5XAI2"/>
<gene>
    <name evidence="1" type="ORF">B5F96_02495</name>
</gene>